<accession>G0MC77</accession>
<sequence>MNRPNSFLSLFLVKNDAFERDFRTPLRGAPQNPQPGPSSSSTGSPAGKTFQGWRNQGMSSSQRLPPQGFASHTRYPMQSNRPNPPPPKQIPLERVQEHREPSDHQEDREMVPPRYHQGAPPEPQRRGVPYYRAAYRRADLPSMQQPNRHPSPRTPSTSTSSSQLLAPPQSPQGSPFRPQSRLPMAPHRAIAAGINPADVGTMPQRPPAYRTPQQPAPRNYSPPRLPQQFHQILSTATRGASRLAGTGHSVQSGSQNPQPPLSPEVDKDFETKN</sequence>
<proteinExistence type="predicted"/>
<feature type="region of interest" description="Disordered" evidence="1">
    <location>
        <begin position="22"/>
        <end position="273"/>
    </location>
</feature>
<dbReference type="HOGENOM" id="CLU_1020226_0_0_1"/>
<dbReference type="Proteomes" id="UP000008068">
    <property type="component" value="Unassembled WGS sequence"/>
</dbReference>
<protein>
    <submittedName>
        <fullName evidence="2">Uncharacterized protein</fullName>
    </submittedName>
</protein>
<evidence type="ECO:0000313" key="3">
    <source>
        <dbReference type="Proteomes" id="UP000008068"/>
    </source>
</evidence>
<feature type="compositionally biased region" description="Basic and acidic residues" evidence="1">
    <location>
        <begin position="264"/>
        <end position="273"/>
    </location>
</feature>
<dbReference type="AlphaFoldDB" id="G0MC77"/>
<feature type="compositionally biased region" description="Polar residues" evidence="1">
    <location>
        <begin position="52"/>
        <end position="64"/>
    </location>
</feature>
<evidence type="ECO:0000256" key="1">
    <source>
        <dbReference type="SAM" id="MobiDB-lite"/>
    </source>
</evidence>
<name>G0MC77_CAEBE</name>
<feature type="compositionally biased region" description="Low complexity" evidence="1">
    <location>
        <begin position="37"/>
        <end position="47"/>
    </location>
</feature>
<dbReference type="eggNOG" id="ENOG502TFSI">
    <property type="taxonomic scope" value="Eukaryota"/>
</dbReference>
<gene>
    <name evidence="2" type="ORF">CAEBREN_31719</name>
</gene>
<dbReference type="STRING" id="135651.G0MC77"/>
<dbReference type="EMBL" id="GL379789">
    <property type="protein sequence ID" value="EGT45628.1"/>
    <property type="molecule type" value="Genomic_DNA"/>
</dbReference>
<evidence type="ECO:0000313" key="2">
    <source>
        <dbReference type="EMBL" id="EGT45628.1"/>
    </source>
</evidence>
<organism evidence="3">
    <name type="scientific">Caenorhabditis brenneri</name>
    <name type="common">Nematode worm</name>
    <dbReference type="NCBI Taxonomy" id="135651"/>
    <lineage>
        <taxon>Eukaryota</taxon>
        <taxon>Metazoa</taxon>
        <taxon>Ecdysozoa</taxon>
        <taxon>Nematoda</taxon>
        <taxon>Chromadorea</taxon>
        <taxon>Rhabditida</taxon>
        <taxon>Rhabditina</taxon>
        <taxon>Rhabditomorpha</taxon>
        <taxon>Rhabditoidea</taxon>
        <taxon>Rhabditidae</taxon>
        <taxon>Peloderinae</taxon>
        <taxon>Caenorhabditis</taxon>
    </lineage>
</organism>
<feature type="compositionally biased region" description="Polar residues" evidence="1">
    <location>
        <begin position="228"/>
        <end position="238"/>
    </location>
</feature>
<feature type="compositionally biased region" description="Low complexity" evidence="1">
    <location>
        <begin position="154"/>
        <end position="175"/>
    </location>
</feature>
<reference evidence="3" key="1">
    <citation type="submission" date="2011-07" db="EMBL/GenBank/DDBJ databases">
        <authorList>
            <consortium name="Caenorhabditis brenneri Sequencing and Analysis Consortium"/>
            <person name="Wilson R.K."/>
        </authorList>
    </citation>
    <scope>NUCLEOTIDE SEQUENCE [LARGE SCALE GENOMIC DNA]</scope>
    <source>
        <strain evidence="3">PB2801</strain>
    </source>
</reference>
<feature type="compositionally biased region" description="Basic and acidic residues" evidence="1">
    <location>
        <begin position="94"/>
        <end position="111"/>
    </location>
</feature>
<dbReference type="InParanoid" id="G0MC77"/>
<keyword evidence="3" id="KW-1185">Reference proteome</keyword>